<evidence type="ECO:0000313" key="2">
    <source>
        <dbReference type="Proteomes" id="UP000178392"/>
    </source>
</evidence>
<dbReference type="PANTHER" id="PTHR46922:SF4">
    <property type="entry name" value="DHHA1 DOMAIN PROTEIN"/>
    <property type="match status" value="1"/>
</dbReference>
<dbReference type="AlphaFoldDB" id="A0A1F6EDM2"/>
<reference evidence="1 2" key="1">
    <citation type="journal article" date="2016" name="Nat. Commun.">
        <title>Thousands of microbial genomes shed light on interconnected biogeochemical processes in an aquifer system.</title>
        <authorList>
            <person name="Anantharaman K."/>
            <person name="Brown C.T."/>
            <person name="Hug L.A."/>
            <person name="Sharon I."/>
            <person name="Castelle C.J."/>
            <person name="Probst A.J."/>
            <person name="Thomas B.C."/>
            <person name="Singh A."/>
            <person name="Wilkins M.J."/>
            <person name="Karaoz U."/>
            <person name="Brodie E.L."/>
            <person name="Williams K.H."/>
            <person name="Hubbard S.S."/>
            <person name="Banfield J.F."/>
        </authorList>
    </citation>
    <scope>NUCLEOTIDE SEQUENCE [LARGE SCALE GENOMIC DNA]</scope>
</reference>
<evidence type="ECO:0000313" key="1">
    <source>
        <dbReference type="EMBL" id="OGG71720.1"/>
    </source>
</evidence>
<gene>
    <name evidence="1" type="ORF">A3E65_01125</name>
</gene>
<dbReference type="SUPFAM" id="SSF64182">
    <property type="entry name" value="DHH phosphoesterases"/>
    <property type="match status" value="1"/>
</dbReference>
<name>A0A1F6EDM2_9BACT</name>
<dbReference type="PANTHER" id="PTHR46922">
    <property type="entry name" value="DHHA1 DOMAIN PROTEIN"/>
    <property type="match status" value="1"/>
</dbReference>
<dbReference type="EMBL" id="MFLS01000034">
    <property type="protein sequence ID" value="OGG71720.1"/>
    <property type="molecule type" value="Genomic_DNA"/>
</dbReference>
<evidence type="ECO:0008006" key="3">
    <source>
        <dbReference type="Google" id="ProtNLM"/>
    </source>
</evidence>
<accession>A0A1F6EDM2</accession>
<proteinExistence type="predicted"/>
<organism evidence="1 2">
    <name type="scientific">Candidatus Kaiserbacteria bacterium RIFCSPHIGHO2_12_FULL_56_13</name>
    <dbReference type="NCBI Taxonomy" id="1798505"/>
    <lineage>
        <taxon>Bacteria</taxon>
        <taxon>Candidatus Kaiseribacteriota</taxon>
    </lineage>
</organism>
<protein>
    <recommendedName>
        <fullName evidence="3">DHHA1 domain-containing protein</fullName>
    </recommendedName>
</protein>
<dbReference type="InterPro" id="IPR038763">
    <property type="entry name" value="DHH_sf"/>
</dbReference>
<sequence>MSHKQIVILYHADCPDGFGGAYAAWKKFADTATYIPMKYRQEPPLAEIEGCEVYVVDFCYHQEAMDRILKAARSLVVLDHHEGVQEVVESMPEHVYDANRSGATIAWEYFHPGTPVPKLLKHIEDDDLYRFNLPETRALLAYLSVQPYAFESWDLIARELEEERARGDLIARAEIYLNYFNHLVELSTAHAHPVHFEGHTVLLATAAPIKPLKSAIGHALNQKMPPFGLVVSVHPNGLGVSIRGDGSIDVSSIARKYGGNGHPNSSGFHIPWQLPMPFTSAEHEDPRH</sequence>
<dbReference type="Gene3D" id="3.10.310.30">
    <property type="match status" value="1"/>
</dbReference>
<dbReference type="Proteomes" id="UP000178392">
    <property type="component" value="Unassembled WGS sequence"/>
</dbReference>
<comment type="caution">
    <text evidence="1">The sequence shown here is derived from an EMBL/GenBank/DDBJ whole genome shotgun (WGS) entry which is preliminary data.</text>
</comment>